<dbReference type="AlphaFoldDB" id="A0A0E9PAV1"/>
<evidence type="ECO:0000313" key="1">
    <source>
        <dbReference type="EMBL" id="JAH00973.1"/>
    </source>
</evidence>
<proteinExistence type="predicted"/>
<organism evidence="1">
    <name type="scientific">Anguilla anguilla</name>
    <name type="common">European freshwater eel</name>
    <name type="synonym">Muraena anguilla</name>
    <dbReference type="NCBI Taxonomy" id="7936"/>
    <lineage>
        <taxon>Eukaryota</taxon>
        <taxon>Metazoa</taxon>
        <taxon>Chordata</taxon>
        <taxon>Craniata</taxon>
        <taxon>Vertebrata</taxon>
        <taxon>Euteleostomi</taxon>
        <taxon>Actinopterygii</taxon>
        <taxon>Neopterygii</taxon>
        <taxon>Teleostei</taxon>
        <taxon>Anguilliformes</taxon>
        <taxon>Anguillidae</taxon>
        <taxon>Anguilla</taxon>
    </lineage>
</organism>
<name>A0A0E9PAV1_ANGAN</name>
<accession>A0A0E9PAV1</accession>
<reference evidence="1" key="2">
    <citation type="journal article" date="2015" name="Fish Shellfish Immunol.">
        <title>Early steps in the European eel (Anguilla anguilla)-Vibrio vulnificus interaction in the gills: Role of the RtxA13 toxin.</title>
        <authorList>
            <person name="Callol A."/>
            <person name="Pajuelo D."/>
            <person name="Ebbesson L."/>
            <person name="Teles M."/>
            <person name="MacKenzie S."/>
            <person name="Amaro C."/>
        </authorList>
    </citation>
    <scope>NUCLEOTIDE SEQUENCE</scope>
</reference>
<reference evidence="1" key="1">
    <citation type="submission" date="2014-11" db="EMBL/GenBank/DDBJ databases">
        <authorList>
            <person name="Amaro Gonzalez C."/>
        </authorList>
    </citation>
    <scope>NUCLEOTIDE SEQUENCE</scope>
</reference>
<sequence length="26" mass="3245">MRDQMHFLFHMKSQTNTKFLFPTATW</sequence>
<dbReference type="EMBL" id="GBXM01107604">
    <property type="protein sequence ID" value="JAH00973.1"/>
    <property type="molecule type" value="Transcribed_RNA"/>
</dbReference>
<protein>
    <submittedName>
        <fullName evidence="1">Uncharacterized protein</fullName>
    </submittedName>
</protein>